<dbReference type="AlphaFoldDB" id="A0A0D7CMM8"/>
<comment type="catalytic activity">
    <reaction evidence="5">
        <text>DNA(n) + a 2'-deoxyribonucleoside 5'-triphosphate = DNA(n+1) + diphosphate</text>
        <dbReference type="Rhea" id="RHEA:22508"/>
        <dbReference type="Rhea" id="RHEA-COMP:17339"/>
        <dbReference type="Rhea" id="RHEA-COMP:17340"/>
        <dbReference type="ChEBI" id="CHEBI:33019"/>
        <dbReference type="ChEBI" id="CHEBI:61560"/>
        <dbReference type="ChEBI" id="CHEBI:173112"/>
        <dbReference type="EC" id="2.7.7.7"/>
    </reaction>
</comment>
<dbReference type="PANTHER" id="PTHR10133">
    <property type="entry name" value="DNA POLYMERASE I"/>
    <property type="match status" value="1"/>
</dbReference>
<dbReference type="GO" id="GO:0006261">
    <property type="term" value="P:DNA-templated DNA replication"/>
    <property type="evidence" value="ECO:0007669"/>
    <property type="project" value="InterPro"/>
</dbReference>
<dbReference type="Gene3D" id="3.30.420.10">
    <property type="entry name" value="Ribonuclease H-like superfamily/Ribonuclease H"/>
    <property type="match status" value="1"/>
</dbReference>
<dbReference type="SMART" id="SM00474">
    <property type="entry name" value="35EXOc"/>
    <property type="match status" value="1"/>
</dbReference>
<dbReference type="InterPro" id="IPR043502">
    <property type="entry name" value="DNA/RNA_pol_sf"/>
</dbReference>
<name>A0A0D7CMM8_9ACTN</name>
<dbReference type="GO" id="GO:0003677">
    <property type="term" value="F:DNA binding"/>
    <property type="evidence" value="ECO:0007669"/>
    <property type="project" value="InterPro"/>
</dbReference>
<comment type="caution">
    <text evidence="8">The sequence shown here is derived from an EMBL/GenBank/DDBJ whole genome shotgun (WGS) entry which is preliminary data.</text>
</comment>
<evidence type="ECO:0000256" key="2">
    <source>
        <dbReference type="ARBA" id="ARBA00012417"/>
    </source>
</evidence>
<evidence type="ECO:0000256" key="4">
    <source>
        <dbReference type="ARBA" id="ARBA00022705"/>
    </source>
</evidence>
<feature type="domain" description="DNA-directed DNA polymerase family A palm" evidence="7">
    <location>
        <begin position="384"/>
        <end position="574"/>
    </location>
</feature>
<dbReference type="InterPro" id="IPR001098">
    <property type="entry name" value="DNA-dir_DNA_pol_A_palm_dom"/>
</dbReference>
<dbReference type="GO" id="GO:0006302">
    <property type="term" value="P:double-strand break repair"/>
    <property type="evidence" value="ECO:0007669"/>
    <property type="project" value="TreeGrafter"/>
</dbReference>
<evidence type="ECO:0000259" key="7">
    <source>
        <dbReference type="SMART" id="SM00482"/>
    </source>
</evidence>
<dbReference type="Proteomes" id="UP000032458">
    <property type="component" value="Unassembled WGS sequence"/>
</dbReference>
<sequence length="620" mass="68081">MKTYRHPFAGDVTTIHALETPDDAREAREWLSAHQPRSLALDTETSGLDTFNPGHQLRTVQYGTGDVAFVVPFERGGAFVDLARTVVTRCPELVIHNAAYDLLVLDRHGVAPLEAVAPRIRDTKILAHLCDSRQDYEGGVGISLKPLSASYVDPAAPDTQAGLTAVFRSLGLTKATGWAGIPYQDETYQRYAGLDVLLAARLRPHLERELERHGIPDTLVEFEHQLMTICAAMERRGMLLDVPYTEGLVDRLAADAHRHVERAARYGVENLNSTAQVAEALLGMGEELVDCTPSGAWKVDKAVLLDLADLDGQWQPRGTRRPNPLADAVLRAKRAAKWRKSYAVAMLDNRDAHDRIHPKINTLGAKTGRASVSDPPLQQLPSKGWEIRRSVIAEPGNVYFSVDQSSVELVVLAALSQEPRMCQAIRDGRNLHDFTATLMFGGAFTKHQRSLAKIAGLGTSYQGGAATLAKMTGVPEHVMRDTLQRYARAYPGVKRWARGLQSHALRNGCEIRTPSGRRLVLDRDRLYKGVAYLCQSTARDTMGQALIDLQDKGLTRYLNLWVHDEVLGTAPKAEAAAIAQEVAETVRMDLFGVPIGTDAEVYGKTWAGGYGLPEDWAPAA</sequence>
<reference evidence="8 9" key="1">
    <citation type="submission" date="2014-09" db="EMBL/GenBank/DDBJ databases">
        <title>Draft genome sequence of Streptomyces natalensis ATCC 27448, producer of the antifungal pimaricin.</title>
        <authorList>
            <person name="Mendes M.V."/>
            <person name="Beites T."/>
            <person name="Pires S."/>
            <person name="Santos C.L."/>
            <person name="Moradas-Ferreira P."/>
        </authorList>
    </citation>
    <scope>NUCLEOTIDE SEQUENCE [LARGE SCALE GENOMIC DNA]</scope>
    <source>
        <strain evidence="8 9">ATCC 27448</strain>
    </source>
</reference>
<dbReference type="PRINTS" id="PR00868">
    <property type="entry name" value="DNAPOLI"/>
</dbReference>
<keyword evidence="4" id="KW-0235">DNA replication</keyword>
<dbReference type="PATRIC" id="fig|1240678.4.peg.3132"/>
<dbReference type="InterPro" id="IPR002298">
    <property type="entry name" value="DNA_polymerase_A"/>
</dbReference>
<dbReference type="GO" id="GO:0003887">
    <property type="term" value="F:DNA-directed DNA polymerase activity"/>
    <property type="evidence" value="ECO:0007669"/>
    <property type="project" value="UniProtKB-EC"/>
</dbReference>
<dbReference type="SUPFAM" id="SSF56672">
    <property type="entry name" value="DNA/RNA polymerases"/>
    <property type="match status" value="1"/>
</dbReference>
<evidence type="ECO:0000256" key="3">
    <source>
        <dbReference type="ARBA" id="ARBA00020311"/>
    </source>
</evidence>
<dbReference type="Gene3D" id="1.20.1060.10">
    <property type="entry name" value="Taq DNA Polymerase, Chain T, domain 4"/>
    <property type="match status" value="1"/>
</dbReference>
<dbReference type="Gene3D" id="1.10.150.20">
    <property type="entry name" value="5' to 3' exonuclease, C-terminal subdomain"/>
    <property type="match status" value="1"/>
</dbReference>
<gene>
    <name evidence="8" type="ORF">SNA_14910</name>
</gene>
<feature type="domain" description="3'-5' exonuclease" evidence="6">
    <location>
        <begin position="15"/>
        <end position="211"/>
    </location>
</feature>
<accession>A0A0D7CMM8</accession>
<dbReference type="GO" id="GO:0008408">
    <property type="term" value="F:3'-5' exonuclease activity"/>
    <property type="evidence" value="ECO:0007669"/>
    <property type="project" value="InterPro"/>
</dbReference>
<dbReference type="PANTHER" id="PTHR10133:SF27">
    <property type="entry name" value="DNA POLYMERASE NU"/>
    <property type="match status" value="1"/>
</dbReference>
<dbReference type="EC" id="2.7.7.7" evidence="2"/>
<dbReference type="Pfam" id="PF01612">
    <property type="entry name" value="DNA_pol_A_exo1"/>
    <property type="match status" value="1"/>
</dbReference>
<evidence type="ECO:0000313" key="9">
    <source>
        <dbReference type="Proteomes" id="UP000032458"/>
    </source>
</evidence>
<evidence type="ECO:0000256" key="5">
    <source>
        <dbReference type="ARBA" id="ARBA00049244"/>
    </source>
</evidence>
<dbReference type="RefSeq" id="WP_044365325.1">
    <property type="nucleotide sequence ID" value="NZ_JRKI01000023.1"/>
</dbReference>
<proteinExistence type="inferred from homology"/>
<protein>
    <recommendedName>
        <fullName evidence="3">DNA polymerase I</fullName>
        <ecNumber evidence="2">2.7.7.7</ecNumber>
    </recommendedName>
</protein>
<evidence type="ECO:0000256" key="1">
    <source>
        <dbReference type="ARBA" id="ARBA00007705"/>
    </source>
</evidence>
<dbReference type="SMART" id="SM00482">
    <property type="entry name" value="POLAc"/>
    <property type="match status" value="1"/>
</dbReference>
<dbReference type="Gene3D" id="3.30.70.370">
    <property type="match status" value="1"/>
</dbReference>
<keyword evidence="9" id="KW-1185">Reference proteome</keyword>
<dbReference type="InterPro" id="IPR002562">
    <property type="entry name" value="3'-5'_exonuclease_dom"/>
</dbReference>
<dbReference type="InterPro" id="IPR036397">
    <property type="entry name" value="RNaseH_sf"/>
</dbReference>
<dbReference type="InterPro" id="IPR012337">
    <property type="entry name" value="RNaseH-like_sf"/>
</dbReference>
<comment type="similarity">
    <text evidence="1">Belongs to the DNA polymerase type-A family.</text>
</comment>
<evidence type="ECO:0000259" key="6">
    <source>
        <dbReference type="SMART" id="SM00474"/>
    </source>
</evidence>
<evidence type="ECO:0000313" key="8">
    <source>
        <dbReference type="EMBL" id="KIZ17311.1"/>
    </source>
</evidence>
<dbReference type="SUPFAM" id="SSF53098">
    <property type="entry name" value="Ribonuclease H-like"/>
    <property type="match status" value="1"/>
</dbReference>
<dbReference type="EMBL" id="JRKI01000023">
    <property type="protein sequence ID" value="KIZ17311.1"/>
    <property type="molecule type" value="Genomic_DNA"/>
</dbReference>
<dbReference type="Pfam" id="PF00476">
    <property type="entry name" value="DNA_pol_A"/>
    <property type="match status" value="1"/>
</dbReference>
<organism evidence="8 9">
    <name type="scientific">Streptomyces natalensis ATCC 27448</name>
    <dbReference type="NCBI Taxonomy" id="1240678"/>
    <lineage>
        <taxon>Bacteria</taxon>
        <taxon>Bacillati</taxon>
        <taxon>Actinomycetota</taxon>
        <taxon>Actinomycetes</taxon>
        <taxon>Kitasatosporales</taxon>
        <taxon>Streptomycetaceae</taxon>
        <taxon>Streptomyces</taxon>
    </lineage>
</organism>